<evidence type="ECO:0000256" key="5">
    <source>
        <dbReference type="ARBA" id="ARBA00022840"/>
    </source>
</evidence>
<dbReference type="InterPro" id="IPR017871">
    <property type="entry name" value="ABC_transporter-like_CS"/>
</dbReference>
<gene>
    <name evidence="11" type="primary">Acey_s0264.g613</name>
    <name evidence="11" type="ORF">Y032_0264g613</name>
</gene>
<dbReference type="Pfam" id="PF00005">
    <property type="entry name" value="ABC_tran"/>
    <property type="match status" value="1"/>
</dbReference>
<feature type="transmembrane region" description="Helical" evidence="8">
    <location>
        <begin position="38"/>
        <end position="65"/>
    </location>
</feature>
<dbReference type="InterPro" id="IPR003439">
    <property type="entry name" value="ABC_transporter-like_ATP-bd"/>
</dbReference>
<keyword evidence="5" id="KW-0067">ATP-binding</keyword>
<organism evidence="11 12">
    <name type="scientific">Ancylostoma ceylanicum</name>
    <dbReference type="NCBI Taxonomy" id="53326"/>
    <lineage>
        <taxon>Eukaryota</taxon>
        <taxon>Metazoa</taxon>
        <taxon>Ecdysozoa</taxon>
        <taxon>Nematoda</taxon>
        <taxon>Chromadorea</taxon>
        <taxon>Rhabditida</taxon>
        <taxon>Rhabditina</taxon>
        <taxon>Rhabditomorpha</taxon>
        <taxon>Strongyloidea</taxon>
        <taxon>Ancylostomatidae</taxon>
        <taxon>Ancylostomatinae</taxon>
        <taxon>Ancylostoma</taxon>
    </lineage>
</organism>
<dbReference type="InterPro" id="IPR003593">
    <property type="entry name" value="AAA+_ATPase"/>
</dbReference>
<evidence type="ECO:0000256" key="6">
    <source>
        <dbReference type="ARBA" id="ARBA00022989"/>
    </source>
</evidence>
<dbReference type="PROSITE" id="PS00211">
    <property type="entry name" value="ABC_TRANSPORTER_1"/>
    <property type="match status" value="1"/>
</dbReference>
<keyword evidence="6 8" id="KW-1133">Transmembrane helix</keyword>
<dbReference type="SUPFAM" id="SSF52540">
    <property type="entry name" value="P-loop containing nucleoside triphosphate hydrolases"/>
    <property type="match status" value="2"/>
</dbReference>
<evidence type="ECO:0000256" key="8">
    <source>
        <dbReference type="SAM" id="Phobius"/>
    </source>
</evidence>
<dbReference type="Gene3D" id="1.20.1560.10">
    <property type="entry name" value="ABC transporter type 1, transmembrane domain"/>
    <property type="match status" value="1"/>
</dbReference>
<dbReference type="GO" id="GO:0016887">
    <property type="term" value="F:ATP hydrolysis activity"/>
    <property type="evidence" value="ECO:0007669"/>
    <property type="project" value="InterPro"/>
</dbReference>
<dbReference type="GO" id="GO:0005743">
    <property type="term" value="C:mitochondrial inner membrane"/>
    <property type="evidence" value="ECO:0007669"/>
    <property type="project" value="TreeGrafter"/>
</dbReference>
<evidence type="ECO:0000256" key="2">
    <source>
        <dbReference type="ARBA" id="ARBA00022448"/>
    </source>
</evidence>
<keyword evidence="12" id="KW-1185">Reference proteome</keyword>
<dbReference type="Gene3D" id="3.40.50.300">
    <property type="entry name" value="P-loop containing nucleotide triphosphate hydrolases"/>
    <property type="match status" value="2"/>
</dbReference>
<keyword evidence="7 8" id="KW-0472">Membrane</keyword>
<dbReference type="EMBL" id="JARK01001600">
    <property type="protein sequence ID" value="EYB87360.1"/>
    <property type="molecule type" value="Genomic_DNA"/>
</dbReference>
<name>A0A016S9N0_9BILA</name>
<dbReference type="Proteomes" id="UP000024635">
    <property type="component" value="Unassembled WGS sequence"/>
</dbReference>
<evidence type="ECO:0008006" key="13">
    <source>
        <dbReference type="Google" id="ProtNLM"/>
    </source>
</evidence>
<dbReference type="PROSITE" id="PS50893">
    <property type="entry name" value="ABC_TRANSPORTER_2"/>
    <property type="match status" value="1"/>
</dbReference>
<evidence type="ECO:0000259" key="9">
    <source>
        <dbReference type="PROSITE" id="PS50893"/>
    </source>
</evidence>
<evidence type="ECO:0000259" key="10">
    <source>
        <dbReference type="PROSITE" id="PS50929"/>
    </source>
</evidence>
<dbReference type="InterPro" id="IPR027417">
    <property type="entry name" value="P-loop_NTPase"/>
</dbReference>
<feature type="domain" description="ABC transporter" evidence="9">
    <location>
        <begin position="491"/>
        <end position="804"/>
    </location>
</feature>
<evidence type="ECO:0000256" key="1">
    <source>
        <dbReference type="ARBA" id="ARBA00004141"/>
    </source>
</evidence>
<dbReference type="AlphaFoldDB" id="A0A016S9N0"/>
<keyword evidence="2" id="KW-0813">Transport</keyword>
<evidence type="ECO:0000256" key="3">
    <source>
        <dbReference type="ARBA" id="ARBA00022692"/>
    </source>
</evidence>
<dbReference type="PROSITE" id="PS50929">
    <property type="entry name" value="ABC_TM1F"/>
    <property type="match status" value="1"/>
</dbReference>
<feature type="transmembrane region" description="Helical" evidence="8">
    <location>
        <begin position="292"/>
        <end position="312"/>
    </location>
</feature>
<keyword evidence="3 8" id="KW-0812">Transmembrane</keyword>
<sequence length="810" mass="89101">MSIKCSLHPMSLYLLAISADILVSSVLCTYYYPDGQWIASYSIFTSGIDLVVLASLRSLVFLAIASENLSPSKNSRVWWLVPLFSYVFTLIKVLCLGEDMTLLSELGVILSLLWSLTATAVTGYSIYKSTISQKDATSREDQEDSDEEDSGDEEFVSASEQIKFILNYCKEQWMWYLAGFALMFIQVPAEVLEPSAKGYVIDTAVGKKGYYTLLIAILYQFGAGFLSNIFGGLSSACMHYATSLVGRQMKLDLFKSLVNKDIAFFDANPSGKLVSRLTDDCDTASGAVANNLTTFIQSVVLAFSSLSFILIYSWRMTVLALITSPLSYIIFEVYGNFHSELSKSTREQASKITQIATDVLSTVRTVRSFACERREIKRFSDALDKTLNCEMKSSLGSAGFSWTCSMAQNLTEALLLLYGGHLVLSGKMSSGVLVTYTLYLDQLEGHIYSIVWTVMDVMDCATAAKQVFINMKNVSEHQMKGVEKPNIDGAIEMDSVNFTYPSRSTKEVLKGVDIKIESGKTTAFVGPSGGGKSTIVSLIQQFYTPSSGSIRIDGVPIARIEHEYYHEKVSIVAQEPVLYDCSIRDNILYGCEWATDEDMKTAAQMANAHDFVTQLDDGYETNCGERGAQLSGGQKQRIAIARALVRRPAVLILDEATSALDAHSEGEIQEALRSLYQFAGANLRARTCITIDLIDRTGKEVFTRSCCCGGQPAQLGANPAPPPRSRTLAALLCISLPTKPIMCICVCQFNRITGQLTVIVVAHRLSTIKDADRIYVVDNGTIVQSGTHTELLEDVDGPYYSLVAKQRNNM</sequence>
<dbReference type="SUPFAM" id="SSF90123">
    <property type="entry name" value="ABC transporter transmembrane region"/>
    <property type="match status" value="1"/>
</dbReference>
<feature type="domain" description="ABC transmembrane type-1" evidence="10">
    <location>
        <begin position="177"/>
        <end position="459"/>
    </location>
</feature>
<dbReference type="CDD" id="cd18572">
    <property type="entry name" value="ABC_6TM_TAP"/>
    <property type="match status" value="1"/>
</dbReference>
<proteinExistence type="predicted"/>
<feature type="transmembrane region" description="Helical" evidence="8">
    <location>
        <begin position="77"/>
        <end position="94"/>
    </location>
</feature>
<dbReference type="PANTHER" id="PTHR43394:SF1">
    <property type="entry name" value="ATP-BINDING CASSETTE SUB-FAMILY B MEMBER 10, MITOCHONDRIAL"/>
    <property type="match status" value="1"/>
</dbReference>
<dbReference type="OrthoDB" id="5821205at2759"/>
<feature type="transmembrane region" description="Helical" evidence="8">
    <location>
        <begin position="209"/>
        <end position="230"/>
    </location>
</feature>
<dbReference type="PANTHER" id="PTHR43394">
    <property type="entry name" value="ATP-DEPENDENT PERMEASE MDL1, MITOCHONDRIAL"/>
    <property type="match status" value="1"/>
</dbReference>
<comment type="subcellular location">
    <subcellularLocation>
        <location evidence="1">Membrane</location>
        <topology evidence="1">Multi-pass membrane protein</topology>
    </subcellularLocation>
</comment>
<dbReference type="FunFam" id="3.40.50.300:FF:000836">
    <property type="entry name" value="ABC transporter B family member 25"/>
    <property type="match status" value="1"/>
</dbReference>
<keyword evidence="4" id="KW-0547">Nucleotide-binding</keyword>
<dbReference type="InterPro" id="IPR039421">
    <property type="entry name" value="Type_1_exporter"/>
</dbReference>
<dbReference type="Pfam" id="PF00664">
    <property type="entry name" value="ABC_membrane"/>
    <property type="match status" value="1"/>
</dbReference>
<reference evidence="12" key="1">
    <citation type="journal article" date="2015" name="Nat. Genet.">
        <title>The genome and transcriptome of the zoonotic hookworm Ancylostoma ceylanicum identify infection-specific gene families.</title>
        <authorList>
            <person name="Schwarz E.M."/>
            <person name="Hu Y."/>
            <person name="Antoshechkin I."/>
            <person name="Miller M.M."/>
            <person name="Sternberg P.W."/>
            <person name="Aroian R.V."/>
        </authorList>
    </citation>
    <scope>NUCLEOTIDE SEQUENCE</scope>
    <source>
        <strain evidence="12">HY135</strain>
    </source>
</reference>
<dbReference type="GO" id="GO:0005524">
    <property type="term" value="F:ATP binding"/>
    <property type="evidence" value="ECO:0007669"/>
    <property type="project" value="UniProtKB-KW"/>
</dbReference>
<comment type="caution">
    <text evidence="11">The sequence shown here is derived from an EMBL/GenBank/DDBJ whole genome shotgun (WGS) entry which is preliminary data.</text>
</comment>
<feature type="transmembrane region" description="Helical" evidence="8">
    <location>
        <begin position="173"/>
        <end position="189"/>
    </location>
</feature>
<evidence type="ECO:0000313" key="11">
    <source>
        <dbReference type="EMBL" id="EYB87360.1"/>
    </source>
</evidence>
<dbReference type="InterPro" id="IPR036640">
    <property type="entry name" value="ABC1_TM_sf"/>
</dbReference>
<accession>A0A016S9N0</accession>
<feature type="transmembrane region" description="Helical" evidence="8">
    <location>
        <begin position="106"/>
        <end position="127"/>
    </location>
</feature>
<protein>
    <recommendedName>
        <fullName evidence="13">ABC transporter, ATP-binding protein</fullName>
    </recommendedName>
</protein>
<dbReference type="GO" id="GO:0090374">
    <property type="term" value="P:oligopeptide export from mitochondrion"/>
    <property type="evidence" value="ECO:0007669"/>
    <property type="project" value="TreeGrafter"/>
</dbReference>
<dbReference type="STRING" id="53326.A0A016S9N0"/>
<feature type="transmembrane region" description="Helical" evidence="8">
    <location>
        <begin position="12"/>
        <end position="32"/>
    </location>
</feature>
<dbReference type="SMART" id="SM00382">
    <property type="entry name" value="AAA"/>
    <property type="match status" value="1"/>
</dbReference>
<evidence type="ECO:0000256" key="7">
    <source>
        <dbReference type="ARBA" id="ARBA00023136"/>
    </source>
</evidence>
<dbReference type="InterPro" id="IPR011527">
    <property type="entry name" value="ABC1_TM_dom"/>
</dbReference>
<evidence type="ECO:0000313" key="12">
    <source>
        <dbReference type="Proteomes" id="UP000024635"/>
    </source>
</evidence>
<evidence type="ECO:0000256" key="4">
    <source>
        <dbReference type="ARBA" id="ARBA00022741"/>
    </source>
</evidence>
<dbReference type="GO" id="GO:0015421">
    <property type="term" value="F:ABC-type oligopeptide transporter activity"/>
    <property type="evidence" value="ECO:0007669"/>
    <property type="project" value="TreeGrafter"/>
</dbReference>